<protein>
    <recommendedName>
        <fullName evidence="1">Aminoglycoside phosphotransferase domain-containing protein</fullName>
    </recommendedName>
</protein>
<dbReference type="Gene3D" id="3.90.1200.10">
    <property type="match status" value="1"/>
</dbReference>
<dbReference type="PANTHER" id="PTHR40086:SF1">
    <property type="entry name" value="CELL CYCLE REGULATOR CCRZ"/>
    <property type="match status" value="1"/>
</dbReference>
<evidence type="ECO:0000259" key="1">
    <source>
        <dbReference type="Pfam" id="PF01636"/>
    </source>
</evidence>
<evidence type="ECO:0000313" key="3">
    <source>
        <dbReference type="Proteomes" id="UP000245678"/>
    </source>
</evidence>
<reference evidence="2 3" key="1">
    <citation type="submission" date="2018-05" db="EMBL/GenBank/DDBJ databases">
        <title>Genomic Encyclopedia of Archaeal and Bacterial Type Strains, Phase II (KMG-II): from individual species to whole genera.</title>
        <authorList>
            <person name="Goeker M."/>
        </authorList>
    </citation>
    <scope>NUCLEOTIDE SEQUENCE [LARGE SCALE GENOMIC DNA]</scope>
    <source>
        <strain evidence="2 3">DSM 19975</strain>
    </source>
</reference>
<gene>
    <name evidence="2" type="ORF">LX99_00252</name>
</gene>
<sequence length="328" mass="37417">MIPENKKEAVKQALYSTFGVAWFDNVTMLTQGLSSALIFKICVSGKPYLLRIITREDAMADPVHWFGCMQSAAEAGLAPRVWYLNAYDRIAITDFIDVKPFPVDYARAMLPGLLKRLHNLPLFPIRVNYIDVVSGFVEKFKAAGIMPASITDGIFEAYSRVASAYPRDSDNLVSCHNDLKPDNILFDGERIWLVDWEAAFLNDRYMDLAIIANFVISNEDEEAAYLKAYFVPEVTEYHLARFFLMRQVLHVSYFTFFMLLAAGAGCKVDLDFPLPDFKELHTRMWNGEINLADNDARQQYALVHFKQLCCNLNSKRFEQSLTIIAQSI</sequence>
<dbReference type="AlphaFoldDB" id="A0A316HXP3"/>
<dbReference type="InterPro" id="IPR011009">
    <property type="entry name" value="Kinase-like_dom_sf"/>
</dbReference>
<dbReference type="EMBL" id="QGHA01000001">
    <property type="protein sequence ID" value="PWK79792.1"/>
    <property type="molecule type" value="Genomic_DNA"/>
</dbReference>
<dbReference type="SUPFAM" id="SSF56112">
    <property type="entry name" value="Protein kinase-like (PK-like)"/>
    <property type="match status" value="1"/>
</dbReference>
<feature type="domain" description="Aminoglycoside phosphotransferase" evidence="1">
    <location>
        <begin position="161"/>
        <end position="235"/>
    </location>
</feature>
<dbReference type="InterPro" id="IPR002575">
    <property type="entry name" value="Aminoglycoside_PTrfase"/>
</dbReference>
<keyword evidence="3" id="KW-1185">Reference proteome</keyword>
<comment type="caution">
    <text evidence="2">The sequence shown here is derived from an EMBL/GenBank/DDBJ whole genome shotgun (WGS) entry which is preliminary data.</text>
</comment>
<dbReference type="Pfam" id="PF01636">
    <property type="entry name" value="APH"/>
    <property type="match status" value="1"/>
</dbReference>
<proteinExistence type="predicted"/>
<name>A0A316HXP3_9SPHI</name>
<dbReference type="Proteomes" id="UP000245678">
    <property type="component" value="Unassembled WGS sequence"/>
</dbReference>
<organism evidence="2 3">
    <name type="scientific">Mucilaginibacter oryzae</name>
    <dbReference type="NCBI Taxonomy" id="468058"/>
    <lineage>
        <taxon>Bacteria</taxon>
        <taxon>Pseudomonadati</taxon>
        <taxon>Bacteroidota</taxon>
        <taxon>Sphingobacteriia</taxon>
        <taxon>Sphingobacteriales</taxon>
        <taxon>Sphingobacteriaceae</taxon>
        <taxon>Mucilaginibacter</taxon>
    </lineage>
</organism>
<accession>A0A316HXP3</accession>
<evidence type="ECO:0000313" key="2">
    <source>
        <dbReference type="EMBL" id="PWK79792.1"/>
    </source>
</evidence>
<dbReference type="InterPro" id="IPR052077">
    <property type="entry name" value="CcrZ_PhaseVar_Mediator"/>
</dbReference>
<dbReference type="RefSeq" id="WP_109605681.1">
    <property type="nucleotide sequence ID" value="NZ_QGHA01000001.1"/>
</dbReference>
<dbReference type="PANTHER" id="PTHR40086">
    <property type="entry name" value="PHOSPHOTRANSFERASE YTMP-RELATED"/>
    <property type="match status" value="1"/>
</dbReference>